<dbReference type="Pfam" id="PF08279">
    <property type="entry name" value="HTH_11"/>
    <property type="match status" value="1"/>
</dbReference>
<feature type="domain" description="4-vinyl reductase 4VR" evidence="1">
    <location>
        <begin position="155"/>
        <end position="210"/>
    </location>
</feature>
<accession>A0A1H7NTU8</accession>
<dbReference type="RefSeq" id="WP_090828909.1">
    <property type="nucleotide sequence ID" value="NZ_FOBH01000007.1"/>
</dbReference>
<dbReference type="Gene3D" id="3.30.1380.20">
    <property type="entry name" value="Trafficking protein particle complex subunit 3"/>
    <property type="match status" value="1"/>
</dbReference>
<gene>
    <name evidence="2" type="ORF">SAMN05216387_107133</name>
</gene>
<dbReference type="InterPro" id="IPR013196">
    <property type="entry name" value="HTH_11"/>
</dbReference>
<evidence type="ECO:0000313" key="2">
    <source>
        <dbReference type="EMBL" id="SEL26826.1"/>
    </source>
</evidence>
<evidence type="ECO:0000313" key="3">
    <source>
        <dbReference type="Proteomes" id="UP000198620"/>
    </source>
</evidence>
<dbReference type="InterPro" id="IPR036390">
    <property type="entry name" value="WH_DNA-bd_sf"/>
</dbReference>
<reference evidence="2 3" key="1">
    <citation type="submission" date="2016-10" db="EMBL/GenBank/DDBJ databases">
        <authorList>
            <person name="de Groot N.N."/>
        </authorList>
    </citation>
    <scope>NUCLEOTIDE SEQUENCE [LARGE SCALE GENOMIC DNA]</scope>
    <source>
        <strain evidence="2 3">Nv1</strain>
    </source>
</reference>
<dbReference type="SMART" id="SM00989">
    <property type="entry name" value="V4R"/>
    <property type="match status" value="1"/>
</dbReference>
<proteinExistence type="predicted"/>
<sequence length="213" mass="23530">MLNTMGERQKQLLKLLRGTKSGLSVDELSKGLEITRNAVRQHLASLEAAGLVTTGPTRPSGGGRPQQLYVLTELGSESFPRQYSWLAQLVVASVQREEGAANMGKRLNEIGAGVAQQLRSQYPNLSTHEEKVEKLAEVMDQLGYNAKDITLPGGEPIIEADNCVFHRMAVKDTEICHLDRGLMETFTDSKIEQEECMARGGNVCRFRFLPKGE</sequence>
<dbReference type="AlphaFoldDB" id="A0A1H7NTU8"/>
<dbReference type="STRING" id="1233.SAMN05216387_107133"/>
<dbReference type="InterPro" id="IPR036388">
    <property type="entry name" value="WH-like_DNA-bd_sf"/>
</dbReference>
<dbReference type="CDD" id="cd00090">
    <property type="entry name" value="HTH_ARSR"/>
    <property type="match status" value="1"/>
</dbReference>
<dbReference type="InterPro" id="IPR011991">
    <property type="entry name" value="ArsR-like_HTH"/>
</dbReference>
<protein>
    <submittedName>
        <fullName evidence="2">Transcriptional regulator</fullName>
    </submittedName>
</protein>
<evidence type="ECO:0000259" key="1">
    <source>
        <dbReference type="SMART" id="SM00989"/>
    </source>
</evidence>
<dbReference type="SUPFAM" id="SSF46785">
    <property type="entry name" value="Winged helix' DNA-binding domain"/>
    <property type="match status" value="1"/>
</dbReference>
<dbReference type="OrthoDB" id="8545200at2"/>
<dbReference type="EMBL" id="FOBH01000007">
    <property type="protein sequence ID" value="SEL26826.1"/>
    <property type="molecule type" value="Genomic_DNA"/>
</dbReference>
<dbReference type="GO" id="GO:0006355">
    <property type="term" value="P:regulation of DNA-templated transcription"/>
    <property type="evidence" value="ECO:0007669"/>
    <property type="project" value="UniProtKB-ARBA"/>
</dbReference>
<keyword evidence="3" id="KW-1185">Reference proteome</keyword>
<name>A0A1H7NTU8_9PROT</name>
<dbReference type="Gene3D" id="1.10.10.10">
    <property type="entry name" value="Winged helix-like DNA-binding domain superfamily/Winged helix DNA-binding domain"/>
    <property type="match status" value="1"/>
</dbReference>
<dbReference type="InterPro" id="IPR004096">
    <property type="entry name" value="V4R"/>
</dbReference>
<organism evidence="2 3">
    <name type="scientific">Nitrosovibrio tenuis</name>
    <dbReference type="NCBI Taxonomy" id="1233"/>
    <lineage>
        <taxon>Bacteria</taxon>
        <taxon>Pseudomonadati</taxon>
        <taxon>Pseudomonadota</taxon>
        <taxon>Betaproteobacteria</taxon>
        <taxon>Nitrosomonadales</taxon>
        <taxon>Nitrosomonadaceae</taxon>
        <taxon>Nitrosovibrio</taxon>
    </lineage>
</organism>
<dbReference type="Proteomes" id="UP000198620">
    <property type="component" value="Unassembled WGS sequence"/>
</dbReference>